<dbReference type="EMBL" id="JAVBIK010000003">
    <property type="protein sequence ID" value="MDT7520604.1"/>
    <property type="molecule type" value="Genomic_DNA"/>
</dbReference>
<organism evidence="1 2">
    <name type="scientific">Rhodoferax potami</name>
    <dbReference type="NCBI Taxonomy" id="3068338"/>
    <lineage>
        <taxon>Bacteria</taxon>
        <taxon>Pseudomonadati</taxon>
        <taxon>Pseudomonadota</taxon>
        <taxon>Betaproteobacteria</taxon>
        <taxon>Burkholderiales</taxon>
        <taxon>Comamonadaceae</taxon>
        <taxon>Rhodoferax</taxon>
    </lineage>
</organism>
<comment type="caution">
    <text evidence="1">The sequence shown here is derived from an EMBL/GenBank/DDBJ whole genome shotgun (WGS) entry which is preliminary data.</text>
</comment>
<protein>
    <submittedName>
        <fullName evidence="1">Uncharacterized protein</fullName>
    </submittedName>
</protein>
<keyword evidence="2" id="KW-1185">Reference proteome</keyword>
<proteinExistence type="predicted"/>
<dbReference type="RefSeq" id="WP_313876315.1">
    <property type="nucleotide sequence ID" value="NZ_JAVBIK010000003.1"/>
</dbReference>
<sequence length="309" mass="35257">MRVFLKHLDDGRIYLGLYEPNVSANVSHLKVFPEQIVDLDFDKFDFHGVRICNGAGVLSLFVPKEDKDWARTCVGHFVDPDLTNQVFCLSEALTTNNILEVQRVMVIFGLKKPKFGKKGLEILGFGLYMALQNGHHSAVKEFLSGLKDLGLSQEQIAEIVSAKTREGTPGLYMALKRRNYDTVKNYLDGIRDLVNNKVILFDRARLLLIEDHRGRTNIRAMVKSRNNVVVQALAKLVGEMSTHANWEQAKELLGDLDSVKGAKRWYRLRNWKNFGSYDYLLRNIGMKDALTEFQKAEKCLNEKSLRPKP</sequence>
<dbReference type="Proteomes" id="UP001321700">
    <property type="component" value="Unassembled WGS sequence"/>
</dbReference>
<evidence type="ECO:0000313" key="2">
    <source>
        <dbReference type="Proteomes" id="UP001321700"/>
    </source>
</evidence>
<gene>
    <name evidence="1" type="ORF">RAE19_18215</name>
</gene>
<accession>A0ABU3KTN3</accession>
<reference evidence="1 2" key="1">
    <citation type="submission" date="2023-08" db="EMBL/GenBank/DDBJ databases">
        <title>Rhodoferax potami sp. nov. and Rhodoferax mekongensis sp. nov., isolated from the Mekong River in Thailand.</title>
        <authorList>
            <person name="Kitikhun S."/>
            <person name="Charoenyingcharoen P."/>
            <person name="Siriarchawattana P."/>
            <person name="Likhitrattanapisal S."/>
            <person name="Nilsakha T."/>
            <person name="Chanpet A."/>
            <person name="Rattanawaree P."/>
            <person name="Ingsriswang S."/>
        </authorList>
    </citation>
    <scope>NUCLEOTIDE SEQUENCE [LARGE SCALE GENOMIC DNA]</scope>
    <source>
        <strain evidence="1 2">TBRC 17660</strain>
    </source>
</reference>
<name>A0ABU3KTN3_9BURK</name>
<evidence type="ECO:0000313" key="1">
    <source>
        <dbReference type="EMBL" id="MDT7520604.1"/>
    </source>
</evidence>